<dbReference type="Proteomes" id="UP001479606">
    <property type="component" value="Unassembled WGS sequence"/>
</dbReference>
<feature type="transmembrane region" description="Helical" evidence="1">
    <location>
        <begin position="336"/>
        <end position="359"/>
    </location>
</feature>
<feature type="transmembrane region" description="Helical" evidence="1">
    <location>
        <begin position="141"/>
        <end position="159"/>
    </location>
</feature>
<keyword evidence="1" id="KW-1133">Transmembrane helix</keyword>
<feature type="transmembrane region" description="Helical" evidence="1">
    <location>
        <begin position="403"/>
        <end position="420"/>
    </location>
</feature>
<accession>A0ABU9M2C6</accession>
<feature type="transmembrane region" description="Helical" evidence="1">
    <location>
        <begin position="222"/>
        <end position="244"/>
    </location>
</feature>
<comment type="caution">
    <text evidence="3">The sequence shown here is derived from an EMBL/GenBank/DDBJ whole genome shotgun (WGS) entry which is preliminary data.</text>
</comment>
<feature type="transmembrane region" description="Helical" evidence="1">
    <location>
        <begin position="371"/>
        <end position="391"/>
    </location>
</feature>
<feature type="transmembrane region" description="Helical" evidence="1">
    <location>
        <begin position="79"/>
        <end position="106"/>
    </location>
</feature>
<organism evidence="3 4">
    <name type="scientific">Hymenobacter segetis</name>
    <dbReference type="NCBI Taxonomy" id="2025509"/>
    <lineage>
        <taxon>Bacteria</taxon>
        <taxon>Pseudomonadati</taxon>
        <taxon>Bacteroidota</taxon>
        <taxon>Cytophagia</taxon>
        <taxon>Cytophagales</taxon>
        <taxon>Hymenobacteraceae</taxon>
        <taxon>Hymenobacter</taxon>
    </lineage>
</organism>
<reference evidence="3 4" key="1">
    <citation type="journal article" date="2018" name="Arch. Microbiol.">
        <title>Hymenobacter segetis sp. nov., isolated from soil.</title>
        <authorList>
            <person name="Ten L.N."/>
            <person name="Lim S.J."/>
            <person name="Kim B.O."/>
            <person name="Kang I.K."/>
            <person name="Jung H.Y."/>
        </authorList>
    </citation>
    <scope>NUCLEOTIDE SEQUENCE [LARGE SCALE GENOMIC DNA]</scope>
    <source>
        <strain evidence="3 4">S7-3-11</strain>
    </source>
</reference>
<dbReference type="EMBL" id="JBCEVZ010000069">
    <property type="protein sequence ID" value="MEL5996366.1"/>
    <property type="molecule type" value="Genomic_DNA"/>
</dbReference>
<dbReference type="RefSeq" id="WP_342300748.1">
    <property type="nucleotide sequence ID" value="NZ_JBCEVZ010000069.1"/>
</dbReference>
<dbReference type="InterPro" id="IPR046278">
    <property type="entry name" value="DUF6311"/>
</dbReference>
<feature type="domain" description="DUF6311" evidence="2">
    <location>
        <begin position="9"/>
        <end position="397"/>
    </location>
</feature>
<protein>
    <recommendedName>
        <fullName evidence="2">DUF6311 domain-containing protein</fullName>
    </recommendedName>
</protein>
<keyword evidence="1" id="KW-0472">Membrane</keyword>
<evidence type="ECO:0000256" key="1">
    <source>
        <dbReference type="SAM" id="Phobius"/>
    </source>
</evidence>
<feature type="transmembrane region" description="Helical" evidence="1">
    <location>
        <begin position="118"/>
        <end position="135"/>
    </location>
</feature>
<feature type="transmembrane region" description="Helical" evidence="1">
    <location>
        <begin position="293"/>
        <end position="316"/>
    </location>
</feature>
<gene>
    <name evidence="3" type="ORF">AAFH49_19285</name>
</gene>
<keyword evidence="4" id="KW-1185">Reference proteome</keyword>
<proteinExistence type="predicted"/>
<evidence type="ECO:0000313" key="4">
    <source>
        <dbReference type="Proteomes" id="UP001479606"/>
    </source>
</evidence>
<evidence type="ECO:0000313" key="3">
    <source>
        <dbReference type="EMBL" id="MEL5996366.1"/>
    </source>
</evidence>
<dbReference type="Pfam" id="PF19830">
    <property type="entry name" value="DUF6311"/>
    <property type="match status" value="1"/>
</dbReference>
<keyword evidence="1" id="KW-0812">Transmembrane</keyword>
<evidence type="ECO:0000259" key="2">
    <source>
        <dbReference type="Pfam" id="PF19830"/>
    </source>
</evidence>
<sequence length="769" mass="86364">MAVLLLVHLVLLFARVGEILLHPGQYLFVPGGDGLKTYFSIVYYVLYDHGLQFTGMHYPYGEQFIYTDGFPLLAWALKAWQAVFGISPAGIVASLNLAVLLSSLPATPLVYALLRRSGVGRWFGALVTLTIVFLSPQFHRIGGHLTLALPFVVPLLWYLQVRLTEAGTTRARARWMGWYTLTTVLLALIHPYYLLHALLLPFATAVVMALQQLRREKTWWQLPAWLVAAGLTPLVIFRVITLLLDPITDRPVNPYGLLAYHANAASVFGPVVEPFSKVFQYVFHTEDPIYEGWAYVGLPVVIALVIAVLRMVGYLWRRRPGLIGRPVLPRTLRATVWAVVPILLFSMAWPFIFAPFAHLLDLMPAIKQFRALGRFAWLFYYVIAVWAALQYWQLYRLLRMHRLAKFGLTMLGAVLLVWGVEAKYQIEAITSPAIKNEIASGFLGENEGYSNALASVGYYSSRYQAILPLPYFSLGSEKFGIEPTFTSSVESFRAALHLHLPLAATMMSRTSIEQTLRLLELFSSDLTPKSLPATFPDQRPLLIVASSVDSLRPAEKALLRRGARLLTTYEKVKLYELPLSAFATVRPQQEAEWFAAHEGQLVKDGPLWRTQPGAGIVWQTFGGEQARGEISFTRPGAAHSQKDLLSVFEGTLPNAVATDTATYELSIWAYAKTTDWLPAFTYQQFGPDGQPVEQVNESLNHSTEISGNWARYSTIIHLRNPANKIAVQIYGDDMIVDDLLIRPRSTNVYWFDTQGKLVFNGFPLHLPPH</sequence>
<name>A0ABU9M2C6_9BACT</name>